<proteinExistence type="predicted"/>
<dbReference type="PANTHER" id="PTHR30146">
    <property type="entry name" value="LACI-RELATED TRANSCRIPTIONAL REPRESSOR"/>
    <property type="match status" value="1"/>
</dbReference>
<accession>A0ABR9ZZJ4</accession>
<dbReference type="CDD" id="cd07377">
    <property type="entry name" value="WHTH_GntR"/>
    <property type="match status" value="1"/>
</dbReference>
<gene>
    <name evidence="5" type="ORF">ISU02_18240</name>
</gene>
<dbReference type="SMART" id="SM00345">
    <property type="entry name" value="HTH_GNTR"/>
    <property type="match status" value="1"/>
</dbReference>
<evidence type="ECO:0000256" key="2">
    <source>
        <dbReference type="ARBA" id="ARBA00023125"/>
    </source>
</evidence>
<dbReference type="Gene3D" id="3.40.50.2300">
    <property type="match status" value="2"/>
</dbReference>
<dbReference type="PROSITE" id="PS50949">
    <property type="entry name" value="HTH_GNTR"/>
    <property type="match status" value="1"/>
</dbReference>
<dbReference type="CDD" id="cd01541">
    <property type="entry name" value="PBP1_AraR"/>
    <property type="match status" value="1"/>
</dbReference>
<dbReference type="InterPro" id="IPR036388">
    <property type="entry name" value="WH-like_DNA-bd_sf"/>
</dbReference>
<dbReference type="InterPro" id="IPR046335">
    <property type="entry name" value="LacI/GalR-like_sensor"/>
</dbReference>
<evidence type="ECO:0000259" key="4">
    <source>
        <dbReference type="PROSITE" id="PS50949"/>
    </source>
</evidence>
<dbReference type="EMBL" id="JADKNH010000012">
    <property type="protein sequence ID" value="MBF4695044.1"/>
    <property type="molecule type" value="Genomic_DNA"/>
</dbReference>
<dbReference type="SUPFAM" id="SSF53822">
    <property type="entry name" value="Periplasmic binding protein-like I"/>
    <property type="match status" value="1"/>
</dbReference>
<sequence length="358" mass="40676">MATLKYQQVKKYIIDFMQAEHLKYGDPIPTESELMKRFDVSRHTVRRALSDLVNEGWLYTMQGSGTYVSDPNADMNISGKMVGIITTYFRDYIFPDIISGMDDVFSEEGYSLLLGTTKNNSTRERVVLNNMLNNQLAGLIVEPSKSVYPNQNIQLYRKFINRGIPVLFIHATYRALETSYVIQDDEYAGYIVTKHLIDLGHKYILGIFKQDDMQGHGRYQGYQNALEEAGINTGDDLVQWFTTEGSRKVASEENIKAWLDENEKVTAFVCYNDKLAVNVLNSLMALGYSVPQDYSIVSFDNSKRANTMVTKLTSVAHPKAELGEKAAHLLIELMKNPNQIFEEVMKPELVIGDSTRKI</sequence>
<dbReference type="PRINTS" id="PR00035">
    <property type="entry name" value="HTHGNTR"/>
</dbReference>
<dbReference type="InterPro" id="IPR036390">
    <property type="entry name" value="WH_DNA-bd_sf"/>
</dbReference>
<dbReference type="Pfam" id="PF13377">
    <property type="entry name" value="Peripla_BP_3"/>
    <property type="match status" value="1"/>
</dbReference>
<protein>
    <submittedName>
        <fullName evidence="5">GntR family transcriptional regulator</fullName>
    </submittedName>
</protein>
<dbReference type="SUPFAM" id="SSF46785">
    <property type="entry name" value="Winged helix' DNA-binding domain"/>
    <property type="match status" value="1"/>
</dbReference>
<dbReference type="Pfam" id="PF00392">
    <property type="entry name" value="GntR"/>
    <property type="match status" value="1"/>
</dbReference>
<dbReference type="InterPro" id="IPR033532">
    <property type="entry name" value="AraR_ligand_bind_dom"/>
</dbReference>
<keyword evidence="1" id="KW-0805">Transcription regulation</keyword>
<dbReference type="InterPro" id="IPR028082">
    <property type="entry name" value="Peripla_BP_I"/>
</dbReference>
<comment type="caution">
    <text evidence="5">The sequence shown here is derived from an EMBL/GenBank/DDBJ whole genome shotgun (WGS) entry which is preliminary data.</text>
</comment>
<dbReference type="Proteomes" id="UP000614200">
    <property type="component" value="Unassembled WGS sequence"/>
</dbReference>
<evidence type="ECO:0000256" key="3">
    <source>
        <dbReference type="ARBA" id="ARBA00023163"/>
    </source>
</evidence>
<dbReference type="InterPro" id="IPR000524">
    <property type="entry name" value="Tscrpt_reg_HTH_GntR"/>
</dbReference>
<feature type="domain" description="HTH gntR-type" evidence="4">
    <location>
        <begin position="3"/>
        <end position="71"/>
    </location>
</feature>
<dbReference type="Gene3D" id="1.10.10.10">
    <property type="entry name" value="Winged helix-like DNA-binding domain superfamily/Winged helix DNA-binding domain"/>
    <property type="match status" value="1"/>
</dbReference>
<reference evidence="5 6" key="1">
    <citation type="submission" date="2020-11" db="EMBL/GenBank/DDBJ databases">
        <title>Fusibacter basophilias sp. nov.</title>
        <authorList>
            <person name="Qiu D."/>
        </authorList>
    </citation>
    <scope>NUCLEOTIDE SEQUENCE [LARGE SCALE GENOMIC DNA]</scope>
    <source>
        <strain evidence="5 6">Q10-2</strain>
    </source>
</reference>
<evidence type="ECO:0000313" key="6">
    <source>
        <dbReference type="Proteomes" id="UP000614200"/>
    </source>
</evidence>
<dbReference type="PANTHER" id="PTHR30146:SF150">
    <property type="entry name" value="ARABINOSE METABOLISM TRANSCRIPTIONAL REPRESSOR"/>
    <property type="match status" value="1"/>
</dbReference>
<keyword evidence="3" id="KW-0804">Transcription</keyword>
<dbReference type="RefSeq" id="WP_194703282.1">
    <property type="nucleotide sequence ID" value="NZ_JADKNH010000012.1"/>
</dbReference>
<keyword evidence="2" id="KW-0238">DNA-binding</keyword>
<evidence type="ECO:0000256" key="1">
    <source>
        <dbReference type="ARBA" id="ARBA00023015"/>
    </source>
</evidence>
<evidence type="ECO:0000313" key="5">
    <source>
        <dbReference type="EMBL" id="MBF4695044.1"/>
    </source>
</evidence>
<organism evidence="5 6">
    <name type="scientific">Fusibacter ferrireducens</name>
    <dbReference type="NCBI Taxonomy" id="2785058"/>
    <lineage>
        <taxon>Bacteria</taxon>
        <taxon>Bacillati</taxon>
        <taxon>Bacillota</taxon>
        <taxon>Clostridia</taxon>
        <taxon>Eubacteriales</taxon>
        <taxon>Eubacteriales Family XII. Incertae Sedis</taxon>
        <taxon>Fusibacter</taxon>
    </lineage>
</organism>
<keyword evidence="6" id="KW-1185">Reference proteome</keyword>
<name>A0ABR9ZZJ4_9FIRM</name>